<dbReference type="SUPFAM" id="SSF81324">
    <property type="entry name" value="Voltage-gated potassium channels"/>
    <property type="match status" value="1"/>
</dbReference>
<evidence type="ECO:0000259" key="2">
    <source>
        <dbReference type="Pfam" id="PF07885"/>
    </source>
</evidence>
<evidence type="ECO:0000313" key="3">
    <source>
        <dbReference type="EMBL" id="SDT96720.1"/>
    </source>
</evidence>
<keyword evidence="1" id="KW-1133">Transmembrane helix</keyword>
<feature type="transmembrane region" description="Helical" evidence="1">
    <location>
        <begin position="9"/>
        <end position="27"/>
    </location>
</feature>
<protein>
    <submittedName>
        <fullName evidence="3">Ion channel</fullName>
    </submittedName>
</protein>
<feature type="domain" description="Potassium channel" evidence="2">
    <location>
        <begin position="151"/>
        <end position="201"/>
    </location>
</feature>
<dbReference type="InterPro" id="IPR013099">
    <property type="entry name" value="K_chnl_dom"/>
</dbReference>
<dbReference type="EMBL" id="LT629785">
    <property type="protein sequence ID" value="SDT96720.1"/>
    <property type="molecule type" value="Genomic_DNA"/>
</dbReference>
<keyword evidence="4" id="KW-1185">Reference proteome</keyword>
<feature type="transmembrane region" description="Helical" evidence="1">
    <location>
        <begin position="157"/>
        <end position="174"/>
    </location>
</feature>
<organism evidence="3 4">
    <name type="scientific">Pseudomonas pohangensis</name>
    <dbReference type="NCBI Taxonomy" id="364197"/>
    <lineage>
        <taxon>Bacteria</taxon>
        <taxon>Pseudomonadati</taxon>
        <taxon>Pseudomonadota</taxon>
        <taxon>Gammaproteobacteria</taxon>
        <taxon>Pseudomonadales</taxon>
        <taxon>Pseudomonadaceae</taxon>
        <taxon>Pseudomonas</taxon>
    </lineage>
</organism>
<dbReference type="AlphaFoldDB" id="A0A1H2ENN0"/>
<feature type="transmembrane region" description="Helical" evidence="1">
    <location>
        <begin position="33"/>
        <end position="50"/>
    </location>
</feature>
<reference evidence="4" key="1">
    <citation type="submission" date="2016-10" db="EMBL/GenBank/DDBJ databases">
        <authorList>
            <person name="Varghese N."/>
            <person name="Submissions S."/>
        </authorList>
    </citation>
    <scope>NUCLEOTIDE SEQUENCE [LARGE SCALE GENOMIC DNA]</scope>
    <source>
        <strain evidence="4">DSM 17875</strain>
    </source>
</reference>
<sequence>MFKTFFNRARFRLLLAATVALMVTMMWHRADHFAVFCCALLLTLAGINALPSHKPMYKVVIALGVINTLMMTLVQFDLIRLQVSNLSMAALYIVLFSSLIHRLTRERPVTGELLYGLVAIYLQIALLFAIFYQAIETLYPNAFAATAGVLPLEHDDFTYFSMITLTTVGYGDIYPMHPLARMLVSFEAVTGVLFIGLSMARSLMLINDDPQKGLE</sequence>
<name>A0A1H2ENN0_9PSED</name>
<dbReference type="Proteomes" id="UP000243232">
    <property type="component" value="Chromosome I"/>
</dbReference>
<evidence type="ECO:0000313" key="4">
    <source>
        <dbReference type="Proteomes" id="UP000243232"/>
    </source>
</evidence>
<keyword evidence="1" id="KW-0472">Membrane</keyword>
<feature type="transmembrane region" description="Helical" evidence="1">
    <location>
        <begin position="82"/>
        <end position="101"/>
    </location>
</feature>
<feature type="transmembrane region" description="Helical" evidence="1">
    <location>
        <begin position="186"/>
        <end position="206"/>
    </location>
</feature>
<evidence type="ECO:0000256" key="1">
    <source>
        <dbReference type="SAM" id="Phobius"/>
    </source>
</evidence>
<dbReference type="Gene3D" id="1.10.287.70">
    <property type="match status" value="1"/>
</dbReference>
<keyword evidence="1" id="KW-0812">Transmembrane</keyword>
<feature type="transmembrane region" description="Helical" evidence="1">
    <location>
        <begin position="113"/>
        <end position="135"/>
    </location>
</feature>
<dbReference type="RefSeq" id="WP_172829116.1">
    <property type="nucleotide sequence ID" value="NZ_LT629785.1"/>
</dbReference>
<feature type="transmembrane region" description="Helical" evidence="1">
    <location>
        <begin position="57"/>
        <end position="76"/>
    </location>
</feature>
<gene>
    <name evidence="3" type="ORF">SAMN05216296_0946</name>
</gene>
<dbReference type="Pfam" id="PF07885">
    <property type="entry name" value="Ion_trans_2"/>
    <property type="match status" value="1"/>
</dbReference>
<proteinExistence type="predicted"/>
<accession>A0A1H2ENN0</accession>
<dbReference type="STRING" id="364197.SAMN05216296_0946"/>